<evidence type="ECO:0000313" key="2">
    <source>
        <dbReference type="Proteomes" id="UP000324832"/>
    </source>
</evidence>
<evidence type="ECO:0000313" key="1">
    <source>
        <dbReference type="EMBL" id="VVC99889.1"/>
    </source>
</evidence>
<dbReference type="EMBL" id="FZQP02004389">
    <property type="protein sequence ID" value="VVC99889.1"/>
    <property type="molecule type" value="Genomic_DNA"/>
</dbReference>
<sequence>MKYRRCSFRRDKISKKFVILAKPLSIGRVCRHRWNHVWKKTAARFASWSKSPSKLTKRKNVLLMQNLQRCQWDSTDVQTALKSPRQTAVRKIKKEKFPLAAITVQPMISEAISAQTPGGIHQDITQHRKELAISETVITEIADCPKIEEYTTTRDHVTKATSHLSFVVLQVDCSTEPVILSKPEETSADLANVSDDSQSIGTSNTTDGVNATVIEDDPSFLPSNKISTGTVTLDSIYQDTKPSVVTDTIIPYRRLESKGYSKVITPNGTILSCTGNK</sequence>
<gene>
    <name evidence="1" type="ORF">LSINAPIS_LOCUS10655</name>
</gene>
<reference evidence="1 2" key="1">
    <citation type="submission" date="2017-07" db="EMBL/GenBank/DDBJ databases">
        <authorList>
            <person name="Talla V."/>
            <person name="Backstrom N."/>
        </authorList>
    </citation>
    <scope>NUCLEOTIDE SEQUENCE [LARGE SCALE GENOMIC DNA]</scope>
</reference>
<name>A0A5E4QNQ6_9NEOP</name>
<keyword evidence="2" id="KW-1185">Reference proteome</keyword>
<dbReference type="AlphaFoldDB" id="A0A5E4QNQ6"/>
<dbReference type="Proteomes" id="UP000324832">
    <property type="component" value="Unassembled WGS sequence"/>
</dbReference>
<proteinExistence type="predicted"/>
<protein>
    <submittedName>
        <fullName evidence="1">Uncharacterized protein</fullName>
    </submittedName>
</protein>
<organism evidence="1 2">
    <name type="scientific">Leptidea sinapis</name>
    <dbReference type="NCBI Taxonomy" id="189913"/>
    <lineage>
        <taxon>Eukaryota</taxon>
        <taxon>Metazoa</taxon>
        <taxon>Ecdysozoa</taxon>
        <taxon>Arthropoda</taxon>
        <taxon>Hexapoda</taxon>
        <taxon>Insecta</taxon>
        <taxon>Pterygota</taxon>
        <taxon>Neoptera</taxon>
        <taxon>Endopterygota</taxon>
        <taxon>Lepidoptera</taxon>
        <taxon>Glossata</taxon>
        <taxon>Ditrysia</taxon>
        <taxon>Papilionoidea</taxon>
        <taxon>Pieridae</taxon>
        <taxon>Dismorphiinae</taxon>
        <taxon>Leptidea</taxon>
    </lineage>
</organism>
<accession>A0A5E4QNQ6</accession>